<organism evidence="3">
    <name type="scientific">uncultured Mycobacteriales bacterium</name>
    <dbReference type="NCBI Taxonomy" id="581187"/>
    <lineage>
        <taxon>Bacteria</taxon>
        <taxon>Bacillati</taxon>
        <taxon>Actinomycetota</taxon>
        <taxon>Actinomycetes</taxon>
        <taxon>Mycobacteriales</taxon>
        <taxon>environmental samples</taxon>
    </lineage>
</organism>
<evidence type="ECO:0008006" key="4">
    <source>
        <dbReference type="Google" id="ProtNLM"/>
    </source>
</evidence>
<dbReference type="AlphaFoldDB" id="A0A6J4HZV3"/>
<evidence type="ECO:0000313" key="3">
    <source>
        <dbReference type="EMBL" id="CAA9237593.1"/>
    </source>
</evidence>
<feature type="non-terminal residue" evidence="3">
    <location>
        <position position="1"/>
    </location>
</feature>
<reference evidence="3" key="1">
    <citation type="submission" date="2020-02" db="EMBL/GenBank/DDBJ databases">
        <authorList>
            <person name="Meier V. D."/>
        </authorList>
    </citation>
    <scope>NUCLEOTIDE SEQUENCE</scope>
    <source>
        <strain evidence="3">AVDCRST_MAG41</strain>
    </source>
</reference>
<protein>
    <recommendedName>
        <fullName evidence="4">Class F sortase</fullName>
    </recommendedName>
</protein>
<dbReference type="GO" id="GO:0016787">
    <property type="term" value="F:hydrolase activity"/>
    <property type="evidence" value="ECO:0007669"/>
    <property type="project" value="UniProtKB-KW"/>
</dbReference>
<proteinExistence type="predicted"/>
<feature type="region of interest" description="Disordered" evidence="2">
    <location>
        <begin position="1"/>
        <end position="24"/>
    </location>
</feature>
<dbReference type="CDD" id="cd05829">
    <property type="entry name" value="Sortase_F"/>
    <property type="match status" value="1"/>
</dbReference>
<dbReference type="Gene3D" id="2.40.260.10">
    <property type="entry name" value="Sortase"/>
    <property type="match status" value="1"/>
</dbReference>
<gene>
    <name evidence="3" type="ORF">AVDCRST_MAG41-1272</name>
</gene>
<evidence type="ECO:0000256" key="1">
    <source>
        <dbReference type="ARBA" id="ARBA00022801"/>
    </source>
</evidence>
<feature type="compositionally biased region" description="Pro residues" evidence="2">
    <location>
        <begin position="1"/>
        <end position="19"/>
    </location>
</feature>
<dbReference type="InterPro" id="IPR005754">
    <property type="entry name" value="Sortase"/>
</dbReference>
<keyword evidence="1" id="KW-0378">Hydrolase</keyword>
<dbReference type="InterPro" id="IPR042001">
    <property type="entry name" value="Sortase_F"/>
</dbReference>
<dbReference type="InterPro" id="IPR023365">
    <property type="entry name" value="Sortase_dom-sf"/>
</dbReference>
<name>A0A6J4HZV3_9ACTN</name>
<evidence type="ECO:0000256" key="2">
    <source>
        <dbReference type="SAM" id="MobiDB-lite"/>
    </source>
</evidence>
<dbReference type="EMBL" id="CADCTP010000121">
    <property type="protein sequence ID" value="CAA9237593.1"/>
    <property type="molecule type" value="Genomic_DNA"/>
</dbReference>
<dbReference type="SUPFAM" id="SSF63817">
    <property type="entry name" value="Sortase"/>
    <property type="match status" value="1"/>
</dbReference>
<accession>A0A6J4HZV3</accession>
<dbReference type="Pfam" id="PF04203">
    <property type="entry name" value="Sortase"/>
    <property type="match status" value="1"/>
</dbReference>
<sequence>TPARPPLPPPAPPAPPAPPSGFALPAQRVTAPVVPMGVRPDGELEVPESPRTVGWWVGSAPAGSPAGSTVLAGHVDSEQGGLGAFAALRDVAVGGRVVLTDSFRGRHAYRVIARRTYPKYALPREVFRGAPLVLITCGGPFDEDGGRYRDNIVVFAERVS</sequence>